<evidence type="ECO:0000313" key="9">
    <source>
        <dbReference type="Proteomes" id="UP000613740"/>
    </source>
</evidence>
<dbReference type="AlphaFoldDB" id="A0A835VX74"/>
<dbReference type="EC" id="2.7.11.1" evidence="1"/>
<evidence type="ECO:0000256" key="5">
    <source>
        <dbReference type="ARBA" id="ARBA00022840"/>
    </source>
</evidence>
<feature type="compositionally biased region" description="Low complexity" evidence="6">
    <location>
        <begin position="67"/>
        <end position="83"/>
    </location>
</feature>
<evidence type="ECO:0000256" key="2">
    <source>
        <dbReference type="ARBA" id="ARBA00022679"/>
    </source>
</evidence>
<dbReference type="PROSITE" id="PS50011">
    <property type="entry name" value="PROTEIN_KINASE_DOM"/>
    <property type="match status" value="1"/>
</dbReference>
<keyword evidence="5" id="KW-0067">ATP-binding</keyword>
<protein>
    <recommendedName>
        <fullName evidence="1">non-specific serine/threonine protein kinase</fullName>
        <ecNumber evidence="1">2.7.11.1</ecNumber>
    </recommendedName>
</protein>
<dbReference type="InterPro" id="IPR000719">
    <property type="entry name" value="Prot_kinase_dom"/>
</dbReference>
<dbReference type="Gene3D" id="1.10.510.10">
    <property type="entry name" value="Transferase(Phosphotransferase) domain 1"/>
    <property type="match status" value="1"/>
</dbReference>
<comment type="caution">
    <text evidence="8">The sequence shown here is derived from an EMBL/GenBank/DDBJ whole genome shotgun (WGS) entry which is preliminary data.</text>
</comment>
<evidence type="ECO:0000256" key="1">
    <source>
        <dbReference type="ARBA" id="ARBA00012513"/>
    </source>
</evidence>
<evidence type="ECO:0000256" key="4">
    <source>
        <dbReference type="ARBA" id="ARBA00022777"/>
    </source>
</evidence>
<dbReference type="InterPro" id="IPR050660">
    <property type="entry name" value="NEK_Ser/Thr_kinase"/>
</dbReference>
<dbReference type="PANTHER" id="PTHR43671:SF13">
    <property type="entry name" value="SERINE_THREONINE-PROTEIN KINASE NEK2"/>
    <property type="match status" value="1"/>
</dbReference>
<accession>A0A835VX74</accession>
<evidence type="ECO:0000256" key="3">
    <source>
        <dbReference type="ARBA" id="ARBA00022741"/>
    </source>
</evidence>
<dbReference type="EMBL" id="JAEHOD010000089">
    <property type="protein sequence ID" value="KAG2428879.1"/>
    <property type="molecule type" value="Genomic_DNA"/>
</dbReference>
<dbReference type="InterPro" id="IPR011009">
    <property type="entry name" value="Kinase-like_dom_sf"/>
</dbReference>
<dbReference type="SMART" id="SM00220">
    <property type="entry name" value="S_TKc"/>
    <property type="match status" value="1"/>
</dbReference>
<dbReference type="GO" id="GO:0004674">
    <property type="term" value="F:protein serine/threonine kinase activity"/>
    <property type="evidence" value="ECO:0007669"/>
    <property type="project" value="UniProtKB-EC"/>
</dbReference>
<sequence>MAVVASIGRQQGIAVKKFKTGIWSAEVSPAHGSIANEDRLGPHYRLLAHIWHGRGEAGRQPWTETDPSSAASSSNDASSCGSPPGSGDVDTRSSKDLSGVVVTTSQGLAAAAAAATASSDLTLPTKPAGSAGSKPTSSRAKSGTPSTSSSQPTTTITTTTTTATTTTTTRFGVQHDGRTHAEGGYGKVGFCTLTIETITASTAPSAAADPDAQPSTSHSTTTTIDTVRAACKRVAFSREHGSLFRQAEEFQSEVAAHRAAASAGLRATCGRHVCAFYQACCLAGHEGRIYMEPGRIDLYDLVGKLWTTGRGFVRETAICVVLASVLRGLRATHAAGWAHLDIKLENVVLGADGLLKLVDFGLARPIATATSATAASSSATSAATCRPAGTLTQVITSGTRGYKAPELIARGPLGRNPAKWLEEPTSGPAADVYSLGCMAFYMAASKEHRPLVRNSANELTLPVSAEIREKVLRRLPPTLSRLITAMISTQPSARPGVEAALAHPALRGYECEAARRWRW</sequence>
<dbReference type="Pfam" id="PF00069">
    <property type="entry name" value="Pkinase"/>
    <property type="match status" value="1"/>
</dbReference>
<proteinExistence type="predicted"/>
<dbReference type="GO" id="GO:0005524">
    <property type="term" value="F:ATP binding"/>
    <property type="evidence" value="ECO:0007669"/>
    <property type="project" value="UniProtKB-KW"/>
</dbReference>
<feature type="region of interest" description="Disordered" evidence="6">
    <location>
        <begin position="204"/>
        <end position="223"/>
    </location>
</feature>
<feature type="compositionally biased region" description="Low complexity" evidence="6">
    <location>
        <begin position="144"/>
        <end position="169"/>
    </location>
</feature>
<organism evidence="8 9">
    <name type="scientific">Chlamydomonas schloesseri</name>
    <dbReference type="NCBI Taxonomy" id="2026947"/>
    <lineage>
        <taxon>Eukaryota</taxon>
        <taxon>Viridiplantae</taxon>
        <taxon>Chlorophyta</taxon>
        <taxon>core chlorophytes</taxon>
        <taxon>Chlorophyceae</taxon>
        <taxon>CS clade</taxon>
        <taxon>Chlamydomonadales</taxon>
        <taxon>Chlamydomonadaceae</taxon>
        <taxon>Chlamydomonas</taxon>
    </lineage>
</organism>
<keyword evidence="4" id="KW-0418">Kinase</keyword>
<evidence type="ECO:0000256" key="6">
    <source>
        <dbReference type="SAM" id="MobiDB-lite"/>
    </source>
</evidence>
<keyword evidence="3" id="KW-0547">Nucleotide-binding</keyword>
<feature type="region of interest" description="Disordered" evidence="6">
    <location>
        <begin position="116"/>
        <end position="179"/>
    </location>
</feature>
<dbReference type="SUPFAM" id="SSF56112">
    <property type="entry name" value="Protein kinase-like (PK-like)"/>
    <property type="match status" value="1"/>
</dbReference>
<feature type="region of interest" description="Disordered" evidence="6">
    <location>
        <begin position="57"/>
        <end position="94"/>
    </location>
</feature>
<reference evidence="8" key="1">
    <citation type="journal article" date="2020" name="bioRxiv">
        <title>Comparative genomics of Chlamydomonas.</title>
        <authorList>
            <person name="Craig R.J."/>
            <person name="Hasan A.R."/>
            <person name="Ness R.W."/>
            <person name="Keightley P.D."/>
        </authorList>
    </citation>
    <scope>NUCLEOTIDE SEQUENCE</scope>
    <source>
        <strain evidence="8">CCAP 11/173</strain>
    </source>
</reference>
<evidence type="ECO:0000259" key="7">
    <source>
        <dbReference type="PROSITE" id="PS50011"/>
    </source>
</evidence>
<feature type="domain" description="Protein kinase" evidence="7">
    <location>
        <begin position="174"/>
        <end position="506"/>
    </location>
</feature>
<name>A0A835VX74_9CHLO</name>
<keyword evidence="9" id="KW-1185">Reference proteome</keyword>
<gene>
    <name evidence="8" type="ORF">HYH02_014202</name>
</gene>
<keyword evidence="2" id="KW-0808">Transferase</keyword>
<feature type="compositionally biased region" description="Polar residues" evidence="6">
    <location>
        <begin position="133"/>
        <end position="143"/>
    </location>
</feature>
<evidence type="ECO:0000313" key="8">
    <source>
        <dbReference type="EMBL" id="KAG2428879.1"/>
    </source>
</evidence>
<dbReference type="PANTHER" id="PTHR43671">
    <property type="entry name" value="SERINE/THREONINE-PROTEIN KINASE NEK"/>
    <property type="match status" value="1"/>
</dbReference>
<dbReference type="OrthoDB" id="550653at2759"/>
<dbReference type="Proteomes" id="UP000613740">
    <property type="component" value="Unassembled WGS sequence"/>
</dbReference>